<evidence type="ECO:0000313" key="3">
    <source>
        <dbReference type="EMBL" id="KAE9310754.1"/>
    </source>
</evidence>
<accession>A0A6A4DLU2</accession>
<name>A0A6A4DLU2_9STRA</name>
<feature type="region of interest" description="Disordered" evidence="1">
    <location>
        <begin position="1"/>
        <end position="88"/>
    </location>
</feature>
<keyword evidence="5" id="KW-1185">Reference proteome</keyword>
<dbReference type="EMBL" id="QXFT01001770">
    <property type="protein sequence ID" value="KAE9310754.1"/>
    <property type="molecule type" value="Genomic_DNA"/>
</dbReference>
<reference evidence="3 5" key="1">
    <citation type="submission" date="2018-08" db="EMBL/GenBank/DDBJ databases">
        <title>Genomic investigation of the strawberry pathogen Phytophthora fragariae indicates pathogenicity is determined by transcriptional variation in three key races.</title>
        <authorList>
            <person name="Adams T.M."/>
            <person name="Armitage A.D."/>
            <person name="Sobczyk M.K."/>
            <person name="Bates H.J."/>
            <person name="Dunwell J.M."/>
            <person name="Nellist C.F."/>
            <person name="Harrison R.J."/>
        </authorList>
    </citation>
    <scope>NUCLEOTIDE SEQUENCE [LARGE SCALE GENOMIC DNA]</scope>
    <source>
        <strain evidence="2 4">SCRP249</strain>
        <strain evidence="3 5">SCRP333</strain>
    </source>
</reference>
<dbReference type="Proteomes" id="UP000429607">
    <property type="component" value="Unassembled WGS sequence"/>
</dbReference>
<proteinExistence type="predicted"/>
<comment type="caution">
    <text evidence="3">The sequence shown here is derived from an EMBL/GenBank/DDBJ whole genome shotgun (WGS) entry which is preliminary data.</text>
</comment>
<feature type="compositionally biased region" description="Polar residues" evidence="1">
    <location>
        <begin position="57"/>
        <end position="70"/>
    </location>
</feature>
<evidence type="ECO:0000313" key="4">
    <source>
        <dbReference type="Proteomes" id="UP000429607"/>
    </source>
</evidence>
<evidence type="ECO:0000313" key="2">
    <source>
        <dbReference type="EMBL" id="KAE9002335.1"/>
    </source>
</evidence>
<protein>
    <submittedName>
        <fullName evidence="3">Uncharacterized protein</fullName>
    </submittedName>
</protein>
<dbReference type="Proteomes" id="UP000434957">
    <property type="component" value="Unassembled WGS sequence"/>
</dbReference>
<feature type="compositionally biased region" description="Basic and acidic residues" evidence="1">
    <location>
        <begin position="1"/>
        <end position="12"/>
    </location>
</feature>
<dbReference type="EMBL" id="QXFV01001595">
    <property type="protein sequence ID" value="KAE9002335.1"/>
    <property type="molecule type" value="Genomic_DNA"/>
</dbReference>
<evidence type="ECO:0000256" key="1">
    <source>
        <dbReference type="SAM" id="MobiDB-lite"/>
    </source>
</evidence>
<organism evidence="3 5">
    <name type="scientific">Phytophthora rubi</name>
    <dbReference type="NCBI Taxonomy" id="129364"/>
    <lineage>
        <taxon>Eukaryota</taxon>
        <taxon>Sar</taxon>
        <taxon>Stramenopiles</taxon>
        <taxon>Oomycota</taxon>
        <taxon>Peronosporomycetes</taxon>
        <taxon>Peronosporales</taxon>
        <taxon>Peronosporaceae</taxon>
        <taxon>Phytophthora</taxon>
    </lineage>
</organism>
<evidence type="ECO:0000313" key="5">
    <source>
        <dbReference type="Proteomes" id="UP000434957"/>
    </source>
</evidence>
<dbReference type="AlphaFoldDB" id="A0A6A4DLU2"/>
<sequence length="293" mass="32665">MEARDDPPDHGALRGAATPDPAVSASVDSHQSSEEKYVESSTTGDSAASEETEGPMQGQQPTALQPTNAPTEPEDEPDNRGTTAAMQSKATQHSLLFGDVFDGLQTAIAKDGMNHVKDEEFAKPLIEDMFSIVFGQHELKELSEEKAHYPQLLPDELSGLIRLFDIEVVQHDGTSQQWQRSLRELKASIYNHQNTLVEAIEVKERKLKLQHARNPDPWARNPLLEQASADLDEPMEEEQSNIVRFKTDLYSTEEISIMRKVFETPYDFPTELRASTAIEKKIVQGLLEGTILA</sequence>
<gene>
    <name evidence="2" type="ORF">PR001_g18279</name>
    <name evidence="3" type="ORF">PR003_g20191</name>
</gene>